<gene>
    <name evidence="2" type="ORF">QCA50_000886</name>
</gene>
<dbReference type="EMBL" id="JASBNA010000001">
    <property type="protein sequence ID" value="KAK7696233.1"/>
    <property type="molecule type" value="Genomic_DNA"/>
</dbReference>
<name>A0AAW0GS38_9APHY</name>
<organism evidence="2 3">
    <name type="scientific">Cerrena zonata</name>
    <dbReference type="NCBI Taxonomy" id="2478898"/>
    <lineage>
        <taxon>Eukaryota</taxon>
        <taxon>Fungi</taxon>
        <taxon>Dikarya</taxon>
        <taxon>Basidiomycota</taxon>
        <taxon>Agaricomycotina</taxon>
        <taxon>Agaricomycetes</taxon>
        <taxon>Polyporales</taxon>
        <taxon>Cerrenaceae</taxon>
        <taxon>Cerrena</taxon>
    </lineage>
</organism>
<dbReference type="Proteomes" id="UP001385951">
    <property type="component" value="Unassembled WGS sequence"/>
</dbReference>
<evidence type="ECO:0000256" key="1">
    <source>
        <dbReference type="SAM" id="MobiDB-lite"/>
    </source>
</evidence>
<reference evidence="2 3" key="1">
    <citation type="submission" date="2022-09" db="EMBL/GenBank/DDBJ databases">
        <authorList>
            <person name="Palmer J.M."/>
        </authorList>
    </citation>
    <scope>NUCLEOTIDE SEQUENCE [LARGE SCALE GENOMIC DNA]</scope>
    <source>
        <strain evidence="2 3">DSM 7382</strain>
    </source>
</reference>
<dbReference type="AlphaFoldDB" id="A0AAW0GS38"/>
<keyword evidence="3" id="KW-1185">Reference proteome</keyword>
<comment type="caution">
    <text evidence="2">The sequence shown here is derived from an EMBL/GenBank/DDBJ whole genome shotgun (WGS) entry which is preliminary data.</text>
</comment>
<protein>
    <submittedName>
        <fullName evidence="2">Uncharacterized protein</fullName>
    </submittedName>
</protein>
<sequence length="63" mass="7566">MTNHILEERQYAPDPKGEHRREDESVDMVFNANYFPPPKRDLKREDESVDMVFNVNYFPPPKE</sequence>
<evidence type="ECO:0000313" key="2">
    <source>
        <dbReference type="EMBL" id="KAK7696233.1"/>
    </source>
</evidence>
<feature type="compositionally biased region" description="Basic and acidic residues" evidence="1">
    <location>
        <begin position="1"/>
        <end position="23"/>
    </location>
</feature>
<evidence type="ECO:0000313" key="3">
    <source>
        <dbReference type="Proteomes" id="UP001385951"/>
    </source>
</evidence>
<accession>A0AAW0GS38</accession>
<feature type="region of interest" description="Disordered" evidence="1">
    <location>
        <begin position="1"/>
        <end position="24"/>
    </location>
</feature>
<proteinExistence type="predicted"/>